<dbReference type="RefSeq" id="XP_038048969.1">
    <property type="nucleotide sequence ID" value="XM_038193041.1"/>
</dbReference>
<feature type="compositionally biased region" description="Acidic residues" evidence="4">
    <location>
        <begin position="166"/>
        <end position="179"/>
    </location>
</feature>
<dbReference type="Gene3D" id="1.10.100.10">
    <property type="entry name" value="Insulin-like"/>
    <property type="match status" value="1"/>
</dbReference>
<dbReference type="GO" id="GO:0043066">
    <property type="term" value="P:negative regulation of apoptotic process"/>
    <property type="evidence" value="ECO:0007669"/>
    <property type="project" value="TreeGrafter"/>
</dbReference>
<comment type="subcellular location">
    <subcellularLocation>
        <location evidence="3">Secreted</location>
    </subcellularLocation>
</comment>
<dbReference type="PANTHER" id="PTHR46845:SF1">
    <property type="entry name" value="INSULIN-LIKE GROWTH FACTOR I"/>
    <property type="match status" value="1"/>
</dbReference>
<feature type="compositionally biased region" description="Basic and acidic residues" evidence="4">
    <location>
        <begin position="237"/>
        <end position="254"/>
    </location>
</feature>
<evidence type="ECO:0000256" key="2">
    <source>
        <dbReference type="ARBA" id="ARBA00023157"/>
    </source>
</evidence>
<keyword evidence="7" id="KW-1185">Reference proteome</keyword>
<organism evidence="6 7">
    <name type="scientific">Patiria miniata</name>
    <name type="common">Bat star</name>
    <name type="synonym">Asterina miniata</name>
    <dbReference type="NCBI Taxonomy" id="46514"/>
    <lineage>
        <taxon>Eukaryota</taxon>
        <taxon>Metazoa</taxon>
        <taxon>Echinodermata</taxon>
        <taxon>Eleutherozoa</taxon>
        <taxon>Asterozoa</taxon>
        <taxon>Asteroidea</taxon>
        <taxon>Valvatacea</taxon>
        <taxon>Valvatida</taxon>
        <taxon>Asterinidae</taxon>
        <taxon>Patiria</taxon>
    </lineage>
</organism>
<accession>A0A913ZBM5</accession>
<dbReference type="GeneID" id="119722742"/>
<dbReference type="InterPro" id="IPR016179">
    <property type="entry name" value="Insulin-like"/>
</dbReference>
<feature type="region of interest" description="Disordered" evidence="4">
    <location>
        <begin position="104"/>
        <end position="331"/>
    </location>
</feature>
<evidence type="ECO:0000256" key="1">
    <source>
        <dbReference type="ARBA" id="ARBA00009034"/>
    </source>
</evidence>
<dbReference type="InterPro" id="IPR022353">
    <property type="entry name" value="Insulin_CS"/>
</dbReference>
<evidence type="ECO:0000259" key="5">
    <source>
        <dbReference type="SMART" id="SM00078"/>
    </source>
</evidence>
<keyword evidence="3" id="KW-0964">Secreted</keyword>
<dbReference type="InterPro" id="IPR022352">
    <property type="entry name" value="Ins/IGF/rlx"/>
</dbReference>
<dbReference type="GO" id="GO:0008283">
    <property type="term" value="P:cell population proliferation"/>
    <property type="evidence" value="ECO:0007669"/>
    <property type="project" value="TreeGrafter"/>
</dbReference>
<feature type="domain" description="Insulin-like" evidence="5">
    <location>
        <begin position="44"/>
        <end position="100"/>
    </location>
</feature>
<dbReference type="AlphaFoldDB" id="A0A913ZBM5"/>
<dbReference type="EnsemblMetazoa" id="XM_038193041.1">
    <property type="protein sequence ID" value="XP_038048969.1"/>
    <property type="gene ID" value="LOC119722742"/>
</dbReference>
<name>A0A913ZBM5_PATMI</name>
<proteinExistence type="inferred from homology"/>
<protein>
    <recommendedName>
        <fullName evidence="5">Insulin-like domain-containing protein</fullName>
    </recommendedName>
</protein>
<sequence length="354" mass="38686">MTSVLDSASFSINTDLADKMNQFRLIVLLEVMAHTVFPTQASPIRVCGNELLDALMSVCGDRGLYSPPEGYSRRTPATQSGIATRCCISHCDTALLETYCNKPATPQSQTAAAPQRITSTSDDRRANEIVVDPPSGHTGDTAPRGESAKAPGPSGAANATKTPVAEVDEGMSVDEEEAAGESNTSERGVSLGEDEDQEEQAQRDIPTSRPHKTHSKERSKNRTKGEKKRRKTGRRRGISERRTLSIERKKDDATRRRRKEQRLLRKQQQSNSSKRRTKLEKKGSEVTTPVAIETAEHPFKNGGYNSTSGDLSPVNVTDPDSPPSSDTKKDGFFTTITAVLRDVIGFQQADDGNR</sequence>
<dbReference type="OrthoDB" id="10019596at2759"/>
<evidence type="ECO:0000313" key="7">
    <source>
        <dbReference type="Proteomes" id="UP000887568"/>
    </source>
</evidence>
<dbReference type="PRINTS" id="PR00276">
    <property type="entry name" value="INSULINFAMLY"/>
</dbReference>
<dbReference type="GO" id="GO:0051897">
    <property type="term" value="P:positive regulation of phosphatidylinositol 3-kinase/protein kinase B signal transduction"/>
    <property type="evidence" value="ECO:0007669"/>
    <property type="project" value="TreeGrafter"/>
</dbReference>
<dbReference type="GO" id="GO:0048009">
    <property type="term" value="P:insulin-like growth factor receptor signaling pathway"/>
    <property type="evidence" value="ECO:0007669"/>
    <property type="project" value="TreeGrafter"/>
</dbReference>
<keyword evidence="2" id="KW-1015">Disulfide bond</keyword>
<feature type="compositionally biased region" description="Low complexity" evidence="4">
    <location>
        <begin position="104"/>
        <end position="115"/>
    </location>
</feature>
<comment type="similarity">
    <text evidence="1 3">Belongs to the insulin family.</text>
</comment>
<dbReference type="OMA" id="IEGQTTW"/>
<dbReference type="PROSITE" id="PS00262">
    <property type="entry name" value="INSULIN"/>
    <property type="match status" value="1"/>
</dbReference>
<dbReference type="SMART" id="SM00078">
    <property type="entry name" value="IlGF"/>
    <property type="match status" value="1"/>
</dbReference>
<dbReference type="GO" id="GO:0005179">
    <property type="term" value="F:hormone activity"/>
    <property type="evidence" value="ECO:0007669"/>
    <property type="project" value="InterPro"/>
</dbReference>
<evidence type="ECO:0000256" key="3">
    <source>
        <dbReference type="RuleBase" id="RU000406"/>
    </source>
</evidence>
<dbReference type="GO" id="GO:0008284">
    <property type="term" value="P:positive regulation of cell population proliferation"/>
    <property type="evidence" value="ECO:0007669"/>
    <property type="project" value="TreeGrafter"/>
</dbReference>
<feature type="compositionally biased region" description="Basic residues" evidence="4">
    <location>
        <begin position="225"/>
        <end position="236"/>
    </location>
</feature>
<dbReference type="GO" id="GO:0005615">
    <property type="term" value="C:extracellular space"/>
    <property type="evidence" value="ECO:0007669"/>
    <property type="project" value="TreeGrafter"/>
</dbReference>
<dbReference type="GO" id="GO:0005159">
    <property type="term" value="F:insulin-like growth factor receptor binding"/>
    <property type="evidence" value="ECO:0007669"/>
    <property type="project" value="TreeGrafter"/>
</dbReference>
<dbReference type="Proteomes" id="UP000887568">
    <property type="component" value="Unplaced"/>
</dbReference>
<reference evidence="6" key="1">
    <citation type="submission" date="2022-11" db="UniProtKB">
        <authorList>
            <consortium name="EnsemblMetazoa"/>
        </authorList>
    </citation>
    <scope>IDENTIFICATION</scope>
</reference>
<dbReference type="PANTHER" id="PTHR46845">
    <property type="entry name" value="INSULIN-LIKE GROWTH FACTOR I"/>
    <property type="match status" value="1"/>
</dbReference>
<evidence type="ECO:0000256" key="4">
    <source>
        <dbReference type="SAM" id="MobiDB-lite"/>
    </source>
</evidence>
<dbReference type="SUPFAM" id="SSF56994">
    <property type="entry name" value="Insulin-like"/>
    <property type="match status" value="1"/>
</dbReference>
<dbReference type="Pfam" id="PF00049">
    <property type="entry name" value="Insulin"/>
    <property type="match status" value="1"/>
</dbReference>
<evidence type="ECO:0000313" key="6">
    <source>
        <dbReference type="EnsemblMetazoa" id="XP_038048969.1"/>
    </source>
</evidence>
<dbReference type="InterPro" id="IPR036438">
    <property type="entry name" value="Insulin-like_sf"/>
</dbReference>